<gene>
    <name evidence="1" type="ORF">NPIL_468851</name>
</gene>
<dbReference type="Proteomes" id="UP000887013">
    <property type="component" value="Unassembled WGS sequence"/>
</dbReference>
<name>A0A8X6QTT4_NEPPI</name>
<dbReference type="AlphaFoldDB" id="A0A8X6QTT4"/>
<keyword evidence="2" id="KW-1185">Reference proteome</keyword>
<organism evidence="1 2">
    <name type="scientific">Nephila pilipes</name>
    <name type="common">Giant wood spider</name>
    <name type="synonym">Nephila maculata</name>
    <dbReference type="NCBI Taxonomy" id="299642"/>
    <lineage>
        <taxon>Eukaryota</taxon>
        <taxon>Metazoa</taxon>
        <taxon>Ecdysozoa</taxon>
        <taxon>Arthropoda</taxon>
        <taxon>Chelicerata</taxon>
        <taxon>Arachnida</taxon>
        <taxon>Araneae</taxon>
        <taxon>Araneomorphae</taxon>
        <taxon>Entelegynae</taxon>
        <taxon>Araneoidea</taxon>
        <taxon>Nephilidae</taxon>
        <taxon>Nephila</taxon>
    </lineage>
</organism>
<dbReference type="EMBL" id="BMAW01130853">
    <property type="protein sequence ID" value="GFU36683.1"/>
    <property type="molecule type" value="Genomic_DNA"/>
</dbReference>
<accession>A0A8X6QTT4</accession>
<reference evidence="1" key="1">
    <citation type="submission" date="2020-08" db="EMBL/GenBank/DDBJ databases">
        <title>Multicomponent nature underlies the extraordinary mechanical properties of spider dragline silk.</title>
        <authorList>
            <person name="Kono N."/>
            <person name="Nakamura H."/>
            <person name="Mori M."/>
            <person name="Yoshida Y."/>
            <person name="Ohtoshi R."/>
            <person name="Malay A.D."/>
            <person name="Moran D.A.P."/>
            <person name="Tomita M."/>
            <person name="Numata K."/>
            <person name="Arakawa K."/>
        </authorList>
    </citation>
    <scope>NUCLEOTIDE SEQUENCE</scope>
</reference>
<evidence type="ECO:0000313" key="2">
    <source>
        <dbReference type="Proteomes" id="UP000887013"/>
    </source>
</evidence>
<evidence type="ECO:0000313" key="1">
    <source>
        <dbReference type="EMBL" id="GFU36683.1"/>
    </source>
</evidence>
<protein>
    <submittedName>
        <fullName evidence="1">Uncharacterized protein</fullName>
    </submittedName>
</protein>
<proteinExistence type="predicted"/>
<comment type="caution">
    <text evidence="1">The sequence shown here is derived from an EMBL/GenBank/DDBJ whole genome shotgun (WGS) entry which is preliminary data.</text>
</comment>
<sequence length="101" mass="11185">MSPPSVSLLLHHAVSTVKPARTDYTNNNPLLPSFISPNPPIHTDSPDVSTKFPHKLNTAKRLPLPLPSNMRFQPNRTWMNGSLATEVIDVRLILFTTCSIA</sequence>